<dbReference type="PANTHER" id="PTHR43742">
    <property type="entry name" value="TRIMETHYLAMINE-N-OXIDE REDUCTASE"/>
    <property type="match status" value="1"/>
</dbReference>
<dbReference type="RefSeq" id="WP_200907417.1">
    <property type="nucleotide sequence ID" value="NZ_BBZA01000225.1"/>
</dbReference>
<dbReference type="PROSITE" id="PS51669">
    <property type="entry name" value="4FE4S_MOW_BIS_MGD"/>
    <property type="match status" value="1"/>
</dbReference>
<evidence type="ECO:0000313" key="10">
    <source>
        <dbReference type="EMBL" id="GAP64094.1"/>
    </source>
</evidence>
<evidence type="ECO:0000256" key="8">
    <source>
        <dbReference type="ARBA" id="ARBA00023014"/>
    </source>
</evidence>
<dbReference type="InterPro" id="IPR019546">
    <property type="entry name" value="TAT_signal_bac_arc"/>
</dbReference>
<dbReference type="GO" id="GO:0046872">
    <property type="term" value="F:metal ion binding"/>
    <property type="evidence" value="ECO:0007669"/>
    <property type="project" value="UniProtKB-KW"/>
</dbReference>
<evidence type="ECO:0000256" key="5">
    <source>
        <dbReference type="ARBA" id="ARBA00022729"/>
    </source>
</evidence>
<dbReference type="InterPro" id="IPR006963">
    <property type="entry name" value="Mopterin_OxRdtase_4Fe-4S_dom"/>
</dbReference>
<dbReference type="SUPFAM" id="SSF53706">
    <property type="entry name" value="Formate dehydrogenase/DMSO reductase, domains 1-3"/>
    <property type="match status" value="1"/>
</dbReference>
<dbReference type="Gene3D" id="3.40.228.10">
    <property type="entry name" value="Dimethylsulfoxide Reductase, domain 2"/>
    <property type="match status" value="1"/>
</dbReference>
<dbReference type="InterPro" id="IPR006657">
    <property type="entry name" value="MoPterin_dinucl-bd_dom"/>
</dbReference>
<evidence type="ECO:0000313" key="12">
    <source>
        <dbReference type="Proteomes" id="UP000037784"/>
    </source>
</evidence>
<evidence type="ECO:0000256" key="1">
    <source>
        <dbReference type="ARBA" id="ARBA00010312"/>
    </source>
</evidence>
<reference evidence="12" key="3">
    <citation type="submission" date="2015-08" db="EMBL/GenBank/DDBJ databases">
        <title>Draft Genome Sequence of a Heterotrophic Facultative Anaerobic Bacterium Ardenticatena maritima Strain 110S.</title>
        <authorList>
            <person name="Kawaichi S."/>
            <person name="Yoshida T."/>
            <person name="Sako Y."/>
            <person name="Nakamura R."/>
        </authorList>
    </citation>
    <scope>NUCLEOTIDE SEQUENCE [LARGE SCALE GENOMIC DNA]</scope>
    <source>
        <strain evidence="12">110S</strain>
    </source>
</reference>
<reference evidence="10 12" key="1">
    <citation type="journal article" date="2015" name="Genome Announc.">
        <title>Draft Genome Sequence of a Heterotrophic Facultative Anaerobic Thermophilic Bacterium, Ardenticatena maritima Strain 110ST.</title>
        <authorList>
            <person name="Kawaichi S."/>
            <person name="Yoshida T."/>
            <person name="Sako Y."/>
            <person name="Nakamura R."/>
        </authorList>
    </citation>
    <scope>NUCLEOTIDE SEQUENCE [LARGE SCALE GENOMIC DNA]</scope>
    <source>
        <strain evidence="10 12">110S</strain>
    </source>
</reference>
<gene>
    <name evidence="10" type="ORF">ARMA_2517</name>
    <name evidence="11" type="ORF">SE16_14045</name>
</gene>
<keyword evidence="6" id="KW-0560">Oxidoreductase</keyword>
<keyword evidence="12" id="KW-1185">Reference proteome</keyword>
<keyword evidence="4" id="KW-0479">Metal-binding</keyword>
<dbReference type="Pfam" id="PF04879">
    <property type="entry name" value="Molybdop_Fe4S4"/>
    <property type="match status" value="1"/>
</dbReference>
<dbReference type="Gene3D" id="3.30.200.210">
    <property type="match status" value="1"/>
</dbReference>
<comment type="caution">
    <text evidence="10">The sequence shown here is derived from an EMBL/GenBank/DDBJ whole genome shotgun (WGS) entry which is preliminary data.</text>
</comment>
<keyword evidence="2" id="KW-0004">4Fe-4S</keyword>
<evidence type="ECO:0000256" key="6">
    <source>
        <dbReference type="ARBA" id="ARBA00023002"/>
    </source>
</evidence>
<dbReference type="InParanoid" id="A0A0M9UDJ5"/>
<dbReference type="SUPFAM" id="SSF50692">
    <property type="entry name" value="ADC-like"/>
    <property type="match status" value="1"/>
</dbReference>
<sequence length="1035" mass="114867">MAEITRRDFLKTSALLGGAAAVTLSVDEVFDRLRNTPDGLNRLSGQFEYLNNQPENIIYSTCLNCHTACTIKGKIVDGVLVKIDGNPYSATNRIPNLPLDVPPTEAAHIEGKVCPKGQAGVQVLYDPYRVRKVLKRAGKRGENKWVTIEWDQFIDEVVNGGDLFGEGPVPGLKDIWKLRDPEVAKALAEDTQKVMDGEMTVEEFKQKHKDHLDVLIDPDHPDFGPINNQFVFLGGRVEHGRKEFTKRWVYESFGSTNYYLHTTICEQSHHIAYAMVTGKTHMKPDIMNSEFIIFFGTGAYEANFGPPGMAEKVTESHANRKNFKMAVVDPRLNKTAAHADWWVPIKPGTDAALALGMIRWIIENGRYDKAFLENPNQAAAEADNETSWTDATWLVRTDEMVFLKAEDAGLEVPEGASPYVVMTENGPALADEAEAGLLEGEFTVNGIPVKPAFQLLKERAFEKTLDEYADICGIKPDLIAELAKEFTSHGKKAAAELYRGPVQHTNGYYNAQAIITLNLLIGNIDWKGGLMKGGGHWHEDGSKGGPFSPDMVIKAPGGIHHFGIYLTRERTAYEKSTLFKEHGYPAKRLWYPFSNEVYQEVIPSAYMGYPYPIKVLFLHKGTPVLATPAGDKQIEMLMDTKKIPLFIACDVVIGETTMYADYVLPDLTYMERWGTPHVSPDIPVKTSKVRQPMVAPLTETVVVDGEEMPISMEAFLIAVGKKLGLPGIGKDGFGPGLDFNRPEDYYLKLVANIAWGDKEDGSDAVPEASDEELELFRKARRHLPPSVFDEAKWKRALGNDESLWRRVVYVLNRGGRFDHLSKAYDGDKVAAKFKNVAHFYVEKVAKGRHPMTGERFDGLPKYDVPRNGLGEPAVDDEYPLHLITFKEITGGQSRTIAAYWLSSVLPENPVLMNKRTAKELGLKDGDRVRIVSKSNPDGIWNLGHGQVRPMEGTVHTVEGMTPGVVAVSWHYGHWAYGASDVEIDGKKVPGDPRRGTGLCTNAAIRVDDATGDMCLTDPIGASASFYDTRVNVVKV</sequence>
<dbReference type="PATRIC" id="fig|872965.6.peg.2453"/>
<feature type="domain" description="4Fe-4S Mo/W bis-MGD-type" evidence="9">
    <location>
        <begin position="55"/>
        <end position="128"/>
    </location>
</feature>
<keyword evidence="7" id="KW-0408">Iron</keyword>
<dbReference type="Pfam" id="PF01568">
    <property type="entry name" value="Molydop_binding"/>
    <property type="match status" value="1"/>
</dbReference>
<dbReference type="InterPro" id="IPR006656">
    <property type="entry name" value="Mopterin_OxRdtase"/>
</dbReference>
<dbReference type="PANTHER" id="PTHR43742:SF9">
    <property type="entry name" value="TETRATHIONATE REDUCTASE SUBUNIT A"/>
    <property type="match status" value="1"/>
</dbReference>
<evidence type="ECO:0000256" key="3">
    <source>
        <dbReference type="ARBA" id="ARBA00022505"/>
    </source>
</evidence>
<dbReference type="GO" id="GO:0016491">
    <property type="term" value="F:oxidoreductase activity"/>
    <property type="evidence" value="ECO:0007669"/>
    <property type="project" value="UniProtKB-KW"/>
</dbReference>
<evidence type="ECO:0000313" key="13">
    <source>
        <dbReference type="Proteomes" id="UP000050502"/>
    </source>
</evidence>
<dbReference type="AlphaFoldDB" id="A0A0M9UDJ5"/>
<dbReference type="InterPro" id="IPR037946">
    <property type="entry name" value="MopB_CT_Tetrathionate"/>
</dbReference>
<evidence type="ECO:0000313" key="11">
    <source>
        <dbReference type="EMBL" id="KPL86419.1"/>
    </source>
</evidence>
<dbReference type="EMBL" id="LGKN01000009">
    <property type="protein sequence ID" value="KPL86419.1"/>
    <property type="molecule type" value="Genomic_DNA"/>
</dbReference>
<dbReference type="PROSITE" id="PS51318">
    <property type="entry name" value="TAT"/>
    <property type="match status" value="1"/>
</dbReference>
<dbReference type="InterPro" id="IPR006311">
    <property type="entry name" value="TAT_signal"/>
</dbReference>
<dbReference type="Proteomes" id="UP000050502">
    <property type="component" value="Unassembled WGS sequence"/>
</dbReference>
<dbReference type="Proteomes" id="UP000037784">
    <property type="component" value="Unassembled WGS sequence"/>
</dbReference>
<dbReference type="Pfam" id="PF00384">
    <property type="entry name" value="Molybdopterin"/>
    <property type="match status" value="1"/>
</dbReference>
<dbReference type="CDD" id="cd02780">
    <property type="entry name" value="MopB_CT_Tetrathionate_Arsenate-R"/>
    <property type="match status" value="1"/>
</dbReference>
<dbReference type="SMART" id="SM00926">
    <property type="entry name" value="Molybdop_Fe4S4"/>
    <property type="match status" value="1"/>
</dbReference>
<comment type="similarity">
    <text evidence="1">Belongs to the prokaryotic molybdopterin-containing oxidoreductase family.</text>
</comment>
<organism evidence="10 12">
    <name type="scientific">Ardenticatena maritima</name>
    <dbReference type="NCBI Taxonomy" id="872965"/>
    <lineage>
        <taxon>Bacteria</taxon>
        <taxon>Bacillati</taxon>
        <taxon>Chloroflexota</taxon>
        <taxon>Ardenticatenia</taxon>
        <taxon>Ardenticatenales</taxon>
        <taxon>Ardenticatenaceae</taxon>
        <taxon>Ardenticatena</taxon>
    </lineage>
</organism>
<accession>A0A0M9UDJ5</accession>
<keyword evidence="5" id="KW-0732">Signal</keyword>
<keyword evidence="8" id="KW-0411">Iron-sulfur</keyword>
<dbReference type="GO" id="GO:0043546">
    <property type="term" value="F:molybdopterin cofactor binding"/>
    <property type="evidence" value="ECO:0007669"/>
    <property type="project" value="InterPro"/>
</dbReference>
<dbReference type="NCBIfam" id="TIGR01409">
    <property type="entry name" value="TAT_signal_seq"/>
    <property type="match status" value="1"/>
</dbReference>
<evidence type="ECO:0000256" key="7">
    <source>
        <dbReference type="ARBA" id="ARBA00023004"/>
    </source>
</evidence>
<reference evidence="11 13" key="2">
    <citation type="submission" date="2015-07" db="EMBL/GenBank/DDBJ databases">
        <title>Whole genome sequence of Ardenticatena maritima DSM 23922.</title>
        <authorList>
            <person name="Hemp J."/>
            <person name="Ward L.M."/>
            <person name="Pace L.A."/>
            <person name="Fischer W.W."/>
        </authorList>
    </citation>
    <scope>NUCLEOTIDE SEQUENCE [LARGE SCALE GENOMIC DNA]</scope>
    <source>
        <strain evidence="11 13">110S</strain>
    </source>
</reference>
<evidence type="ECO:0000256" key="2">
    <source>
        <dbReference type="ARBA" id="ARBA00022485"/>
    </source>
</evidence>
<evidence type="ECO:0000256" key="4">
    <source>
        <dbReference type="ARBA" id="ARBA00022723"/>
    </source>
</evidence>
<dbReference type="Pfam" id="PF10518">
    <property type="entry name" value="TAT_signal"/>
    <property type="match status" value="1"/>
</dbReference>
<dbReference type="GO" id="GO:0051539">
    <property type="term" value="F:4 iron, 4 sulfur cluster binding"/>
    <property type="evidence" value="ECO:0007669"/>
    <property type="project" value="UniProtKB-KW"/>
</dbReference>
<dbReference type="Gene3D" id="2.40.40.20">
    <property type="match status" value="1"/>
</dbReference>
<name>A0A0M9UDJ5_9CHLR</name>
<dbReference type="Gene3D" id="3.40.50.740">
    <property type="match status" value="1"/>
</dbReference>
<keyword evidence="3" id="KW-0500">Molybdenum</keyword>
<dbReference type="EMBL" id="BBZA01000225">
    <property type="protein sequence ID" value="GAP64094.1"/>
    <property type="molecule type" value="Genomic_DNA"/>
</dbReference>
<evidence type="ECO:0000259" key="9">
    <source>
        <dbReference type="PROSITE" id="PS51669"/>
    </source>
</evidence>
<proteinExistence type="inferred from homology"/>
<dbReference type="STRING" id="872965.SE16_14045"/>
<dbReference type="InterPro" id="IPR050612">
    <property type="entry name" value="Prok_Mopterin_Oxidored"/>
</dbReference>
<dbReference type="InterPro" id="IPR009010">
    <property type="entry name" value="Asp_de-COase-like_dom_sf"/>
</dbReference>
<protein>
    <submittedName>
        <fullName evidence="11">Molybdopterin oxidoreductase</fullName>
    </submittedName>
</protein>